<dbReference type="CDD" id="cd14007">
    <property type="entry name" value="STKc_Aurora"/>
    <property type="match status" value="1"/>
</dbReference>
<feature type="region of interest" description="Disordered" evidence="15">
    <location>
        <begin position="1"/>
        <end position="45"/>
    </location>
</feature>
<dbReference type="Proteomes" id="UP001445076">
    <property type="component" value="Unassembled WGS sequence"/>
</dbReference>
<feature type="cross-link" description="Glycyl lysine isopeptide (Lys-Gly) (interchain with G-Cter in SUMO2)" evidence="11">
    <location>
        <position position="182"/>
    </location>
</feature>
<proteinExistence type="inferred from homology"/>
<evidence type="ECO:0000256" key="7">
    <source>
        <dbReference type="ARBA" id="ARBA00047899"/>
    </source>
</evidence>
<keyword evidence="18" id="KW-1185">Reference proteome</keyword>
<feature type="binding site" evidence="10">
    <location>
        <position position="198"/>
    </location>
    <ligand>
        <name>ATP</name>
        <dbReference type="ChEBI" id="CHEBI:30616"/>
    </ligand>
</feature>
<dbReference type="SMART" id="SM00220">
    <property type="entry name" value="S_TKc"/>
    <property type="match status" value="1"/>
</dbReference>
<evidence type="ECO:0000259" key="16">
    <source>
        <dbReference type="PROSITE" id="PS50011"/>
    </source>
</evidence>
<evidence type="ECO:0000313" key="17">
    <source>
        <dbReference type="EMBL" id="KAK8750704.1"/>
    </source>
</evidence>
<reference evidence="17 18" key="1">
    <citation type="journal article" date="2024" name="BMC Genomics">
        <title>Genome assembly of redclaw crayfish (Cherax quadricarinatus) provides insights into its immune adaptation and hypoxia tolerance.</title>
        <authorList>
            <person name="Liu Z."/>
            <person name="Zheng J."/>
            <person name="Li H."/>
            <person name="Fang K."/>
            <person name="Wang S."/>
            <person name="He J."/>
            <person name="Zhou D."/>
            <person name="Weng S."/>
            <person name="Chi M."/>
            <person name="Gu Z."/>
            <person name="He J."/>
            <person name="Li F."/>
            <person name="Wang M."/>
        </authorList>
    </citation>
    <scope>NUCLEOTIDE SEQUENCE [LARGE SCALE GENOMIC DNA]</scope>
    <source>
        <strain evidence="17">ZL_2023a</strain>
    </source>
</reference>
<dbReference type="GO" id="GO:0004674">
    <property type="term" value="F:protein serine/threonine kinase activity"/>
    <property type="evidence" value="ECO:0007669"/>
    <property type="project" value="UniProtKB-KW"/>
</dbReference>
<dbReference type="Gene3D" id="3.30.200.20">
    <property type="entry name" value="Phosphorylase Kinase, domain 1"/>
    <property type="match status" value="1"/>
</dbReference>
<sequence length="322" mass="36989">MQTNKQNPGVTNSGAPRAPLKETTSSNVVNDEEKGRRDGNGCTEEKDKTWSLDNFEIGRPLGKGKFGNVYLAREKSSKFIIALKVLFKSQLQKAQVEHQLRREIEIQAHLRHPNILRLYGYFHDDVRVYLILEFAPRGELYKEMQAQPHGHFDEKRSAKYILQLASALKYCHTKKVIHRDIKPENLLLSLRGDLKIADFGWSVHAPSSRRTTLCGTLDYLPPEMVEGKPHDEKVDHWSLGVLCYEFLCGKPPFEADSNRETYNRISKVDLKFPSHVSDKAMDLMVKLLMHNPSERLNLDGVLQHPWILELTKDFPTQTTHAH</sequence>
<feature type="binding site" evidence="10">
    <location>
        <begin position="184"/>
        <end position="185"/>
    </location>
    <ligand>
        <name>ATP</name>
        <dbReference type="ChEBI" id="CHEBI:30616"/>
    </ligand>
</feature>
<evidence type="ECO:0000256" key="4">
    <source>
        <dbReference type="ARBA" id="ARBA00022741"/>
    </source>
</evidence>
<comment type="catalytic activity">
    <reaction evidence="7 14">
        <text>L-threonyl-[protein] + ATP = O-phospho-L-threonyl-[protein] + ADP + H(+)</text>
        <dbReference type="Rhea" id="RHEA:46608"/>
        <dbReference type="Rhea" id="RHEA-COMP:11060"/>
        <dbReference type="Rhea" id="RHEA-COMP:11605"/>
        <dbReference type="ChEBI" id="CHEBI:15378"/>
        <dbReference type="ChEBI" id="CHEBI:30013"/>
        <dbReference type="ChEBI" id="CHEBI:30616"/>
        <dbReference type="ChEBI" id="CHEBI:61977"/>
        <dbReference type="ChEBI" id="CHEBI:456216"/>
        <dbReference type="EC" id="2.7.11.1"/>
    </reaction>
</comment>
<keyword evidence="4 10" id="KW-0547">Nucleotide-binding</keyword>
<dbReference type="GO" id="GO:0032506">
    <property type="term" value="P:cytokinetic process"/>
    <property type="evidence" value="ECO:0007669"/>
    <property type="project" value="UniProtKB-ARBA"/>
</dbReference>
<evidence type="ECO:0000256" key="11">
    <source>
        <dbReference type="PIRSR" id="PIRSR630616-3"/>
    </source>
</evidence>
<dbReference type="PROSITE" id="PS50011">
    <property type="entry name" value="PROTEIN_KINASE_DOM"/>
    <property type="match status" value="1"/>
</dbReference>
<keyword evidence="5 14" id="KW-0418">Kinase</keyword>
<dbReference type="GO" id="GO:0000070">
    <property type="term" value="P:mitotic sister chromatid segregation"/>
    <property type="evidence" value="ECO:0007669"/>
    <property type="project" value="UniProtKB-ARBA"/>
</dbReference>
<feature type="binding site" evidence="10 12">
    <location>
        <position position="84"/>
    </location>
    <ligand>
        <name>ATP</name>
        <dbReference type="ChEBI" id="CHEBI:30616"/>
    </ligand>
</feature>
<feature type="domain" description="Protein kinase" evidence="16">
    <location>
        <begin position="55"/>
        <end position="307"/>
    </location>
</feature>
<dbReference type="Pfam" id="PF00069">
    <property type="entry name" value="Pkinase"/>
    <property type="match status" value="1"/>
</dbReference>
<dbReference type="InterPro" id="IPR000719">
    <property type="entry name" value="Prot_kinase_dom"/>
</dbReference>
<dbReference type="GO" id="GO:0030261">
    <property type="term" value="P:chromosome condensation"/>
    <property type="evidence" value="ECO:0007669"/>
    <property type="project" value="UniProtKB-ARBA"/>
</dbReference>
<name>A0AAW0YKL5_CHEQU</name>
<evidence type="ECO:0000256" key="5">
    <source>
        <dbReference type="ARBA" id="ARBA00022777"/>
    </source>
</evidence>
<comment type="similarity">
    <text evidence="14">Belongs to the protein kinase superfamily. Ser/Thr protein kinase family. Aurora subfamily.</text>
</comment>
<comment type="catalytic activity">
    <reaction evidence="8 14">
        <text>L-seryl-[protein] + ATP = O-phospho-L-seryl-[protein] + ADP + H(+)</text>
        <dbReference type="Rhea" id="RHEA:17989"/>
        <dbReference type="Rhea" id="RHEA-COMP:9863"/>
        <dbReference type="Rhea" id="RHEA-COMP:11604"/>
        <dbReference type="ChEBI" id="CHEBI:15378"/>
        <dbReference type="ChEBI" id="CHEBI:29999"/>
        <dbReference type="ChEBI" id="CHEBI:30616"/>
        <dbReference type="ChEBI" id="CHEBI:83421"/>
        <dbReference type="ChEBI" id="CHEBI:456216"/>
        <dbReference type="EC" id="2.7.11.1"/>
    </reaction>
</comment>
<comment type="caution">
    <text evidence="17">The sequence shown here is derived from an EMBL/GenBank/DDBJ whole genome shotgun (WGS) entry which is preliminary data.</text>
</comment>
<evidence type="ECO:0000256" key="8">
    <source>
        <dbReference type="ARBA" id="ARBA00048679"/>
    </source>
</evidence>
<dbReference type="FunFam" id="3.30.200.20:FF:000042">
    <property type="entry name" value="Aurora kinase A"/>
    <property type="match status" value="1"/>
</dbReference>
<keyword evidence="6 10" id="KW-0067">ATP-binding</keyword>
<feature type="binding site" evidence="10">
    <location>
        <position position="65"/>
    </location>
    <ligand>
        <name>ATP</name>
        <dbReference type="ChEBI" id="CHEBI:30616"/>
    </ligand>
</feature>
<dbReference type="EC" id="2.7.11.1" evidence="14"/>
<organism evidence="17 18">
    <name type="scientific">Cherax quadricarinatus</name>
    <name type="common">Australian red claw crayfish</name>
    <dbReference type="NCBI Taxonomy" id="27406"/>
    <lineage>
        <taxon>Eukaryota</taxon>
        <taxon>Metazoa</taxon>
        <taxon>Ecdysozoa</taxon>
        <taxon>Arthropoda</taxon>
        <taxon>Crustacea</taxon>
        <taxon>Multicrustacea</taxon>
        <taxon>Malacostraca</taxon>
        <taxon>Eumalacostraca</taxon>
        <taxon>Eucarida</taxon>
        <taxon>Decapoda</taxon>
        <taxon>Pleocyemata</taxon>
        <taxon>Astacidea</taxon>
        <taxon>Parastacoidea</taxon>
        <taxon>Parastacidae</taxon>
        <taxon>Cherax</taxon>
    </lineage>
</organism>
<gene>
    <name evidence="17" type="ORF">OTU49_014961</name>
</gene>
<feature type="compositionally biased region" description="Basic and acidic residues" evidence="15">
    <location>
        <begin position="31"/>
        <end position="45"/>
    </location>
</feature>
<evidence type="ECO:0000256" key="9">
    <source>
        <dbReference type="PIRSR" id="PIRSR630616-1"/>
    </source>
</evidence>
<dbReference type="EMBL" id="JARKIK010000007">
    <property type="protein sequence ID" value="KAK8750704.1"/>
    <property type="molecule type" value="Genomic_DNA"/>
</dbReference>
<dbReference type="InterPro" id="IPR030616">
    <property type="entry name" value="Aur-like"/>
</dbReference>
<evidence type="ECO:0000256" key="15">
    <source>
        <dbReference type="SAM" id="MobiDB-lite"/>
    </source>
</evidence>
<keyword evidence="2 13" id="KW-0723">Serine/threonine-protein kinase</keyword>
<evidence type="ECO:0000256" key="10">
    <source>
        <dbReference type="PIRSR" id="PIRSR630616-2"/>
    </source>
</evidence>
<keyword evidence="3 14" id="KW-0808">Transferase</keyword>
<evidence type="ECO:0000256" key="13">
    <source>
        <dbReference type="RuleBase" id="RU000304"/>
    </source>
</evidence>
<evidence type="ECO:0000256" key="14">
    <source>
        <dbReference type="RuleBase" id="RU367134"/>
    </source>
</evidence>
<feature type="binding site" evidence="10">
    <location>
        <begin position="133"/>
        <end position="135"/>
    </location>
    <ligand>
        <name>ATP</name>
        <dbReference type="ChEBI" id="CHEBI:30616"/>
    </ligand>
</feature>
<dbReference type="AlphaFoldDB" id="A0AAW0YKL5"/>
<feature type="compositionally biased region" description="Polar residues" evidence="15">
    <location>
        <begin position="1"/>
        <end position="14"/>
    </location>
</feature>
<accession>A0AAW0YKL5</accession>
<dbReference type="PROSITE" id="PS00107">
    <property type="entry name" value="PROTEIN_KINASE_ATP"/>
    <property type="match status" value="1"/>
</dbReference>
<evidence type="ECO:0000256" key="6">
    <source>
        <dbReference type="ARBA" id="ARBA00022840"/>
    </source>
</evidence>
<evidence type="ECO:0000256" key="1">
    <source>
        <dbReference type="ARBA" id="ARBA00004214"/>
    </source>
</evidence>
<dbReference type="SUPFAM" id="SSF56112">
    <property type="entry name" value="Protein kinase-like (PK-like)"/>
    <property type="match status" value="1"/>
</dbReference>
<dbReference type="FunFam" id="1.10.510.10:FF:000235">
    <property type="entry name" value="Serine/threonine-protein kinase ark1"/>
    <property type="match status" value="1"/>
</dbReference>
<comment type="subcellular location">
    <subcellularLocation>
        <location evidence="1">Midbody</location>
    </subcellularLocation>
</comment>
<evidence type="ECO:0000256" key="2">
    <source>
        <dbReference type="ARBA" id="ARBA00022527"/>
    </source>
</evidence>
<dbReference type="GO" id="GO:0006325">
    <property type="term" value="P:chromatin organization"/>
    <property type="evidence" value="ECO:0007669"/>
    <property type="project" value="UniProtKB-ARBA"/>
</dbReference>
<dbReference type="Gene3D" id="1.10.510.10">
    <property type="entry name" value="Transferase(Phosphotransferase) domain 1"/>
    <property type="match status" value="1"/>
</dbReference>
<evidence type="ECO:0000256" key="3">
    <source>
        <dbReference type="ARBA" id="ARBA00022679"/>
    </source>
</evidence>
<feature type="active site" description="Proton acceptor" evidence="9">
    <location>
        <position position="180"/>
    </location>
</feature>
<protein>
    <recommendedName>
        <fullName evidence="14">Aurora kinase</fullName>
        <ecNumber evidence="14">2.7.11.1</ecNumber>
    </recommendedName>
</protein>
<evidence type="ECO:0000256" key="12">
    <source>
        <dbReference type="PROSITE-ProRule" id="PRU10141"/>
    </source>
</evidence>
<dbReference type="InterPro" id="IPR008271">
    <property type="entry name" value="Ser/Thr_kinase_AS"/>
</dbReference>
<dbReference type="PANTHER" id="PTHR24350">
    <property type="entry name" value="SERINE/THREONINE-PROTEIN KINASE IAL-RELATED"/>
    <property type="match status" value="1"/>
</dbReference>
<dbReference type="PROSITE" id="PS00108">
    <property type="entry name" value="PROTEIN_KINASE_ST"/>
    <property type="match status" value="1"/>
</dbReference>
<dbReference type="InterPro" id="IPR017441">
    <property type="entry name" value="Protein_kinase_ATP_BS"/>
</dbReference>
<dbReference type="GO" id="GO:0030496">
    <property type="term" value="C:midbody"/>
    <property type="evidence" value="ECO:0007669"/>
    <property type="project" value="UniProtKB-SubCell"/>
</dbReference>
<dbReference type="InterPro" id="IPR011009">
    <property type="entry name" value="Kinase-like_dom_sf"/>
</dbReference>
<dbReference type="GO" id="GO:0005524">
    <property type="term" value="F:ATP binding"/>
    <property type="evidence" value="ECO:0007669"/>
    <property type="project" value="UniProtKB-UniRule"/>
</dbReference>
<evidence type="ECO:0000313" key="18">
    <source>
        <dbReference type="Proteomes" id="UP001445076"/>
    </source>
</evidence>